<comment type="subunit">
    <text evidence="6">Forms a complex with DabB.</text>
</comment>
<feature type="binding site" evidence="6">
    <location>
        <position position="355"/>
    </location>
    <ligand>
        <name>Zn(2+)</name>
        <dbReference type="ChEBI" id="CHEBI:29105"/>
    </ligand>
</feature>
<feature type="binding site" evidence="6">
    <location>
        <position position="519"/>
    </location>
    <ligand>
        <name>Zn(2+)</name>
        <dbReference type="ChEBI" id="CHEBI:29105"/>
    </ligand>
</feature>
<dbReference type="RefSeq" id="WP_404635838.1">
    <property type="nucleotide sequence ID" value="NZ_JADIKM010000006.1"/>
</dbReference>
<dbReference type="PANTHER" id="PTHR38344">
    <property type="entry name" value="UPF0753 PROTEIN AQ_863"/>
    <property type="match status" value="1"/>
</dbReference>
<keyword evidence="8" id="KW-1185">Reference proteome</keyword>
<comment type="subcellular location">
    <subcellularLocation>
        <location evidence="6">Cell membrane</location>
        <topology evidence="6">Peripheral membrane protein</topology>
    </subcellularLocation>
</comment>
<feature type="binding site" evidence="6">
    <location>
        <position position="534"/>
    </location>
    <ligand>
        <name>Zn(2+)</name>
        <dbReference type="ChEBI" id="CHEBI:29105"/>
    </ligand>
</feature>
<accession>A0ABW8JZR4</accession>
<keyword evidence="4 6" id="KW-0862">Zinc</keyword>
<sequence>MNAILRPADHDATPDTAAPSRQTIQAAVAQACRQVAPLWPLAHFVAVNPFLGLTHLPFAEAAQQVAASEGARITPTRRFYAEAIARGEVTHADLADALRHTTPGPLRPASVAEFKQCLIEPHDPRGNALPTVLALSATLRGHDDEALADAQLAQWAAAHYDQGQAMWASPWRALGAYAAWREQALLDRRPELAGWRGFRAAVRALPAQAEALIAEAVDALALPADALPRYFARLLATLGGWAGHARYRDWQDELQGGPGGELAELLAVRLAWELIALRRGGADGRLALAWTGARERLVEHGRDPRRLRAFVIDEIAQRAYETAWQRAFAAQLAASATPAADAATRAPVQAAFCIDVRSEVFRRALEAVLPGAQTLGFAGFFGMPIQFVPFGHDTGRAQCPALLAPPLTMHEHPKHAGADECASRLDRLRARNLRGAGWQAFKRAAVASFAFVESVGLVYAARLLLDGFGLVKHAPHGRTRDNMETALPPPDVRLELATNLLRGMSLTDRFARLVLLAGHGASSTNNPYASGLDCGACGGHSGDANARLAARVLNDVAVRGGLAARGIAIPADTVFVAGLHDTTTDALTLYDRDAVPASHADDLARLEQALAEAGAITRAERAARLGLDASPEGLRALLARSQDWSQTRPEWGLAGCAAFIAAPREATRTLDLGGRAFLHNYAWEQDPEGRVLEQIMSAPMVVASWINLQYYASSVDNDAFGSGNKTLHNVVAGVGVMEGAGGHLRSGLPWQSVSDGTSLVHEPRRLTAVLAAPTEAIDRVLARQAGVRELVEHGWLHLFALPPGGNGSLQRRCSDGRWERFA</sequence>
<dbReference type="InterPro" id="IPR018752">
    <property type="entry name" value="DabA"/>
</dbReference>
<comment type="function">
    <text evidence="6">Part of an energy-coupled inorganic carbon pump.</text>
</comment>
<proteinExistence type="inferred from homology"/>
<dbReference type="PROSITE" id="PS51257">
    <property type="entry name" value="PROKAR_LIPOPROTEIN"/>
    <property type="match status" value="1"/>
</dbReference>
<evidence type="ECO:0000313" key="8">
    <source>
        <dbReference type="Proteomes" id="UP001620460"/>
    </source>
</evidence>
<evidence type="ECO:0000256" key="1">
    <source>
        <dbReference type="ARBA" id="ARBA00022448"/>
    </source>
</evidence>
<evidence type="ECO:0000256" key="6">
    <source>
        <dbReference type="HAMAP-Rule" id="MF_01871"/>
    </source>
</evidence>
<evidence type="ECO:0000256" key="3">
    <source>
        <dbReference type="ARBA" id="ARBA00022723"/>
    </source>
</evidence>
<keyword evidence="3 6" id="KW-0479">Metal-binding</keyword>
<evidence type="ECO:0000256" key="4">
    <source>
        <dbReference type="ARBA" id="ARBA00022833"/>
    </source>
</evidence>
<dbReference type="PANTHER" id="PTHR38344:SF1">
    <property type="entry name" value="INORGANIC CARBON TRANSPORTER SUBUNIT DABA-RELATED"/>
    <property type="match status" value="1"/>
</dbReference>
<evidence type="ECO:0000256" key="2">
    <source>
        <dbReference type="ARBA" id="ARBA00022475"/>
    </source>
</evidence>
<keyword evidence="1 6" id="KW-0813">Transport</keyword>
<comment type="caution">
    <text evidence="7">The sequence shown here is derived from an EMBL/GenBank/DDBJ whole genome shotgun (WGS) entry which is preliminary data.</text>
</comment>
<comment type="cofactor">
    <cofactor evidence="6">
        <name>Zn(2+)</name>
        <dbReference type="ChEBI" id="CHEBI:29105"/>
    </cofactor>
</comment>
<dbReference type="EMBL" id="JADIKM010000006">
    <property type="protein sequence ID" value="MFK2905949.1"/>
    <property type="molecule type" value="Genomic_DNA"/>
</dbReference>
<evidence type="ECO:0000313" key="7">
    <source>
        <dbReference type="EMBL" id="MFK2905949.1"/>
    </source>
</evidence>
<comment type="similarity">
    <text evidence="6">Belongs to the inorganic carbon transporter (TC 9.A.2) DabA family.</text>
</comment>
<keyword evidence="5 6" id="KW-0472">Membrane</keyword>
<organism evidence="7 8">
    <name type="scientific">Dyella ginsengisoli</name>
    <dbReference type="NCBI Taxonomy" id="363848"/>
    <lineage>
        <taxon>Bacteria</taxon>
        <taxon>Pseudomonadati</taxon>
        <taxon>Pseudomonadota</taxon>
        <taxon>Gammaproteobacteria</taxon>
        <taxon>Lysobacterales</taxon>
        <taxon>Rhodanobacteraceae</taxon>
        <taxon>Dyella</taxon>
    </lineage>
</organism>
<keyword evidence="2 6" id="KW-1003">Cell membrane</keyword>
<gene>
    <name evidence="6" type="primary">dabA</name>
    <name evidence="7" type="ORF">ISP17_18460</name>
</gene>
<dbReference type="HAMAP" id="MF_01871">
    <property type="entry name" value="DabA"/>
    <property type="match status" value="1"/>
</dbReference>
<dbReference type="Pfam" id="PF10070">
    <property type="entry name" value="DabA"/>
    <property type="match status" value="1"/>
</dbReference>
<dbReference type="Proteomes" id="UP001620460">
    <property type="component" value="Unassembled WGS sequence"/>
</dbReference>
<protein>
    <recommendedName>
        <fullName evidence="6">Probable inorganic carbon transporter subunit DabA</fullName>
    </recommendedName>
</protein>
<reference evidence="7 8" key="1">
    <citation type="submission" date="2020-10" db="EMBL/GenBank/DDBJ databases">
        <title>Phylogeny of dyella-like bacteria.</title>
        <authorList>
            <person name="Fu J."/>
        </authorList>
    </citation>
    <scope>NUCLEOTIDE SEQUENCE [LARGE SCALE GENOMIC DNA]</scope>
    <source>
        <strain evidence="7 8">Gsoil3046</strain>
    </source>
</reference>
<evidence type="ECO:0000256" key="5">
    <source>
        <dbReference type="ARBA" id="ARBA00023136"/>
    </source>
</evidence>
<feature type="binding site" evidence="6">
    <location>
        <position position="353"/>
    </location>
    <ligand>
        <name>Zn(2+)</name>
        <dbReference type="ChEBI" id="CHEBI:29105"/>
    </ligand>
</feature>
<name>A0ABW8JZR4_9GAMM</name>